<dbReference type="GO" id="GO:0016787">
    <property type="term" value="F:hydrolase activity"/>
    <property type="evidence" value="ECO:0007669"/>
    <property type="project" value="UniProtKB-KW"/>
</dbReference>
<evidence type="ECO:0000313" key="3">
    <source>
        <dbReference type="EMBL" id="MBB3931200.1"/>
    </source>
</evidence>
<organism evidence="3 4">
    <name type="scientific">Kaistia hirudinis</name>
    <dbReference type="NCBI Taxonomy" id="1293440"/>
    <lineage>
        <taxon>Bacteria</taxon>
        <taxon>Pseudomonadati</taxon>
        <taxon>Pseudomonadota</taxon>
        <taxon>Alphaproteobacteria</taxon>
        <taxon>Hyphomicrobiales</taxon>
        <taxon>Kaistiaceae</taxon>
        <taxon>Kaistia</taxon>
    </lineage>
</organism>
<dbReference type="RefSeq" id="WP_183398863.1">
    <property type="nucleotide sequence ID" value="NZ_JACIDS010000003.1"/>
</dbReference>
<dbReference type="EMBL" id="JACIDS010000003">
    <property type="protein sequence ID" value="MBB3931200.1"/>
    <property type="molecule type" value="Genomic_DNA"/>
</dbReference>
<dbReference type="InterPro" id="IPR029058">
    <property type="entry name" value="AB_hydrolase_fold"/>
</dbReference>
<dbReference type="PANTHER" id="PTHR48081:SF9">
    <property type="entry name" value="CARBOXYLESTERASE"/>
    <property type="match status" value="1"/>
</dbReference>
<dbReference type="InterPro" id="IPR050300">
    <property type="entry name" value="GDXG_lipolytic_enzyme"/>
</dbReference>
<evidence type="ECO:0000313" key="4">
    <source>
        <dbReference type="Proteomes" id="UP000553963"/>
    </source>
</evidence>
<dbReference type="AlphaFoldDB" id="A0A840ALN2"/>
<evidence type="ECO:0000256" key="1">
    <source>
        <dbReference type="ARBA" id="ARBA00022801"/>
    </source>
</evidence>
<protein>
    <submittedName>
        <fullName evidence="3">Acetyl esterase/lipase</fullName>
    </submittedName>
</protein>
<name>A0A840ALN2_9HYPH</name>
<reference evidence="3 4" key="1">
    <citation type="submission" date="2020-08" db="EMBL/GenBank/DDBJ databases">
        <title>Genomic Encyclopedia of Type Strains, Phase IV (KMG-IV): sequencing the most valuable type-strain genomes for metagenomic binning, comparative biology and taxonomic classification.</title>
        <authorList>
            <person name="Goeker M."/>
        </authorList>
    </citation>
    <scope>NUCLEOTIDE SEQUENCE [LARGE SCALE GENOMIC DNA]</scope>
    <source>
        <strain evidence="3 4">DSM 25966</strain>
    </source>
</reference>
<sequence length="292" mass="31022">MRKAGLLALGLLAGAGVAFWLAPVATLNALARIENVRVTADLAYADGPRHGLDVYAPAGGGKGRPVVVFFYGGGWEDGERALYRFVGSALASRGFVTIIPDYRVYPEVRFPDFLQDGARAVRWARDHAGEYGGDESRLFLAGHSAGAHIAAMLALDGQWLNGEGMDSRRDIAGLIGLAGPYDFLPLHSRTLEAIFGPEQTRALSQPINFVAGGEPPAFLATGLNDTTVDPGNTSRLAARLGRQGDAVTTRFYPRVDHRTLIGALSPPLRLFAPVLDDVAAFIDATPPRGSGT</sequence>
<dbReference type="Gene3D" id="3.40.50.1820">
    <property type="entry name" value="alpha/beta hydrolase"/>
    <property type="match status" value="1"/>
</dbReference>
<dbReference type="InterPro" id="IPR049492">
    <property type="entry name" value="BD-FAE-like_dom"/>
</dbReference>
<dbReference type="Proteomes" id="UP000553963">
    <property type="component" value="Unassembled WGS sequence"/>
</dbReference>
<evidence type="ECO:0000259" key="2">
    <source>
        <dbReference type="Pfam" id="PF20434"/>
    </source>
</evidence>
<comment type="caution">
    <text evidence="3">The sequence shown here is derived from an EMBL/GenBank/DDBJ whole genome shotgun (WGS) entry which is preliminary data.</text>
</comment>
<keyword evidence="1" id="KW-0378">Hydrolase</keyword>
<feature type="domain" description="BD-FAE-like" evidence="2">
    <location>
        <begin position="52"/>
        <end position="240"/>
    </location>
</feature>
<accession>A0A840ALN2</accession>
<keyword evidence="4" id="KW-1185">Reference proteome</keyword>
<dbReference type="PANTHER" id="PTHR48081">
    <property type="entry name" value="AB HYDROLASE SUPERFAMILY PROTEIN C4A8.06C"/>
    <property type="match status" value="1"/>
</dbReference>
<proteinExistence type="predicted"/>
<dbReference type="SUPFAM" id="SSF53474">
    <property type="entry name" value="alpha/beta-Hydrolases"/>
    <property type="match status" value="1"/>
</dbReference>
<dbReference type="Pfam" id="PF20434">
    <property type="entry name" value="BD-FAE"/>
    <property type="match status" value="1"/>
</dbReference>
<gene>
    <name evidence="3" type="ORF">GGR25_002250</name>
</gene>